<keyword evidence="3 6" id="KW-0812">Transmembrane</keyword>
<evidence type="ECO:0000256" key="1">
    <source>
        <dbReference type="ARBA" id="ARBA00004141"/>
    </source>
</evidence>
<feature type="transmembrane region" description="Helical" evidence="6">
    <location>
        <begin position="34"/>
        <end position="54"/>
    </location>
</feature>
<evidence type="ECO:0008006" key="8">
    <source>
        <dbReference type="Google" id="ProtNLM"/>
    </source>
</evidence>
<evidence type="ECO:0000256" key="4">
    <source>
        <dbReference type="ARBA" id="ARBA00022989"/>
    </source>
</evidence>
<dbReference type="PANTHER" id="PTHR11101:SF80">
    <property type="entry name" value="PHOSPHATE TRANSPORTER"/>
    <property type="match status" value="1"/>
</dbReference>
<keyword evidence="2" id="KW-0813">Transport</keyword>
<dbReference type="GO" id="GO:0035435">
    <property type="term" value="P:phosphate ion transmembrane transport"/>
    <property type="evidence" value="ECO:0007669"/>
    <property type="project" value="TreeGrafter"/>
</dbReference>
<gene>
    <name evidence="7" type="ORF">METZ01_LOCUS71277</name>
</gene>
<evidence type="ECO:0000256" key="6">
    <source>
        <dbReference type="SAM" id="Phobius"/>
    </source>
</evidence>
<feature type="transmembrane region" description="Helical" evidence="6">
    <location>
        <begin position="209"/>
        <end position="231"/>
    </location>
</feature>
<sequence>MVRFTTAALICGIFVILGAIISGTGTSLTLGKLGAVNALGGSFMAALAAGLTVYWMTKFGLPVSTSQAIIGSIIGWNLFSDSYTDLSSLLKILSTWVVCPLLSALIAALLFTLAKSLVRKVSIGLIRLDGYTRLALILAGAFGAYSLGANNIANVMGVFVPVAPFPDIQVGSIFRISSIQQLFLLGGLAIAVGVFTYSKRVMMTVGSELITLTPLAAWVAVMAHSIVLFLFASERLEQFLANLSLPTIPLVPVSSSQAVVGAVIGIGIVQGGRELQWQRIYSIVRGWVITPIISLLICIVGLYFLQNVFQQTVKRESQYQLSSGVLEQFRKAGINTDELDTLTGSVFFSSAEVVRAVKAVVPLSSQQGLKVVEYSLQNSLVINAEKLSAIDKHFLSTQQLEALKQLEGEKYKFSWQLGNALAQKSKEWELRGDGLKNKLKDREIKRKLAYLYRLFKEEEK</sequence>
<feature type="transmembrane region" description="Helical" evidence="6">
    <location>
        <begin position="92"/>
        <end position="113"/>
    </location>
</feature>
<dbReference type="Pfam" id="PF01384">
    <property type="entry name" value="PHO4"/>
    <property type="match status" value="3"/>
</dbReference>
<feature type="transmembrane region" description="Helical" evidence="6">
    <location>
        <begin position="134"/>
        <end position="153"/>
    </location>
</feature>
<dbReference type="GO" id="GO:0005315">
    <property type="term" value="F:phosphate transmembrane transporter activity"/>
    <property type="evidence" value="ECO:0007669"/>
    <property type="project" value="InterPro"/>
</dbReference>
<feature type="transmembrane region" description="Helical" evidence="6">
    <location>
        <begin position="7"/>
        <end position="28"/>
    </location>
</feature>
<protein>
    <recommendedName>
        <fullName evidence="8">Phosphate transporter</fullName>
    </recommendedName>
</protein>
<comment type="subcellular location">
    <subcellularLocation>
        <location evidence="1">Membrane</location>
        <topology evidence="1">Multi-pass membrane protein</topology>
    </subcellularLocation>
</comment>
<dbReference type="GO" id="GO:0016020">
    <property type="term" value="C:membrane"/>
    <property type="evidence" value="ECO:0007669"/>
    <property type="project" value="UniProtKB-SubCell"/>
</dbReference>
<name>A0A381TWC3_9ZZZZ</name>
<keyword evidence="5 6" id="KW-0472">Membrane</keyword>
<feature type="transmembrane region" description="Helical" evidence="6">
    <location>
        <begin position="283"/>
        <end position="305"/>
    </location>
</feature>
<evidence type="ECO:0000256" key="2">
    <source>
        <dbReference type="ARBA" id="ARBA00022448"/>
    </source>
</evidence>
<feature type="transmembrane region" description="Helical" evidence="6">
    <location>
        <begin position="251"/>
        <end position="271"/>
    </location>
</feature>
<evidence type="ECO:0000256" key="5">
    <source>
        <dbReference type="ARBA" id="ARBA00023136"/>
    </source>
</evidence>
<dbReference type="PANTHER" id="PTHR11101">
    <property type="entry name" value="PHOSPHATE TRANSPORTER"/>
    <property type="match status" value="1"/>
</dbReference>
<accession>A0A381TWC3</accession>
<dbReference type="AlphaFoldDB" id="A0A381TWC3"/>
<feature type="transmembrane region" description="Helical" evidence="6">
    <location>
        <begin position="173"/>
        <end position="197"/>
    </location>
</feature>
<keyword evidence="4 6" id="KW-1133">Transmembrane helix</keyword>
<dbReference type="EMBL" id="UINC01005010">
    <property type="protein sequence ID" value="SVA18423.1"/>
    <property type="molecule type" value="Genomic_DNA"/>
</dbReference>
<evidence type="ECO:0000313" key="7">
    <source>
        <dbReference type="EMBL" id="SVA18423.1"/>
    </source>
</evidence>
<reference evidence="7" key="1">
    <citation type="submission" date="2018-05" db="EMBL/GenBank/DDBJ databases">
        <authorList>
            <person name="Lanie J.A."/>
            <person name="Ng W.-L."/>
            <person name="Kazmierczak K.M."/>
            <person name="Andrzejewski T.M."/>
            <person name="Davidsen T.M."/>
            <person name="Wayne K.J."/>
            <person name="Tettelin H."/>
            <person name="Glass J.I."/>
            <person name="Rusch D."/>
            <person name="Podicherti R."/>
            <person name="Tsui H.-C.T."/>
            <person name="Winkler M.E."/>
        </authorList>
    </citation>
    <scope>NUCLEOTIDE SEQUENCE</scope>
</reference>
<proteinExistence type="predicted"/>
<dbReference type="InterPro" id="IPR001204">
    <property type="entry name" value="Phos_transporter"/>
</dbReference>
<evidence type="ECO:0000256" key="3">
    <source>
        <dbReference type="ARBA" id="ARBA00022692"/>
    </source>
</evidence>
<organism evidence="7">
    <name type="scientific">marine metagenome</name>
    <dbReference type="NCBI Taxonomy" id="408172"/>
    <lineage>
        <taxon>unclassified sequences</taxon>
        <taxon>metagenomes</taxon>
        <taxon>ecological metagenomes</taxon>
    </lineage>
</organism>